<protein>
    <submittedName>
        <fullName evidence="6">Transposase</fullName>
    </submittedName>
</protein>
<dbReference type="Gene3D" id="1.10.150.130">
    <property type="match status" value="1"/>
</dbReference>
<dbReference type="Gene3D" id="1.10.443.10">
    <property type="entry name" value="Intergrase catalytic core"/>
    <property type="match status" value="1"/>
</dbReference>
<comment type="caution">
    <text evidence="6">The sequence shown here is derived from an EMBL/GenBank/DDBJ whole genome shotgun (WGS) entry which is preliminary data.</text>
</comment>
<dbReference type="InterPro" id="IPR002104">
    <property type="entry name" value="Integrase_catalytic"/>
</dbReference>
<dbReference type="InterPro" id="IPR013762">
    <property type="entry name" value="Integrase-like_cat_sf"/>
</dbReference>
<dbReference type="SUPFAM" id="SSF56349">
    <property type="entry name" value="DNA breaking-rejoining enzymes"/>
    <property type="match status" value="1"/>
</dbReference>
<dbReference type="PANTHER" id="PTHR30349:SF64">
    <property type="entry name" value="PROPHAGE INTEGRASE INTD-RELATED"/>
    <property type="match status" value="1"/>
</dbReference>
<evidence type="ECO:0000256" key="4">
    <source>
        <dbReference type="SAM" id="MobiDB-lite"/>
    </source>
</evidence>
<evidence type="ECO:0000256" key="1">
    <source>
        <dbReference type="ARBA" id="ARBA00008857"/>
    </source>
</evidence>
<dbReference type="InterPro" id="IPR050090">
    <property type="entry name" value="Tyrosine_recombinase_XerCD"/>
</dbReference>
<dbReference type="RefSeq" id="WP_168434995.1">
    <property type="nucleotide sequence ID" value="NZ_JAAXOR010000001.1"/>
</dbReference>
<comment type="similarity">
    <text evidence="1">Belongs to the 'phage' integrase family.</text>
</comment>
<dbReference type="GO" id="GO:0015074">
    <property type="term" value="P:DNA integration"/>
    <property type="evidence" value="ECO:0007669"/>
    <property type="project" value="InterPro"/>
</dbReference>
<feature type="domain" description="Tyr recombinase" evidence="5">
    <location>
        <begin position="163"/>
        <end position="351"/>
    </location>
</feature>
<keyword evidence="7" id="KW-1185">Reference proteome</keyword>
<dbReference type="GO" id="GO:0003677">
    <property type="term" value="F:DNA binding"/>
    <property type="evidence" value="ECO:0007669"/>
    <property type="project" value="UniProtKB-KW"/>
</dbReference>
<evidence type="ECO:0000313" key="7">
    <source>
        <dbReference type="Proteomes" id="UP000215506"/>
    </source>
</evidence>
<dbReference type="InterPro" id="IPR011010">
    <property type="entry name" value="DNA_brk_join_enz"/>
</dbReference>
<gene>
    <name evidence="6" type="ORF">B7C42_04997</name>
</gene>
<proteinExistence type="inferred from homology"/>
<organism evidence="6 7">
    <name type="scientific">Nocardia cerradoensis</name>
    <dbReference type="NCBI Taxonomy" id="85688"/>
    <lineage>
        <taxon>Bacteria</taxon>
        <taxon>Bacillati</taxon>
        <taxon>Actinomycetota</taxon>
        <taxon>Actinomycetes</taxon>
        <taxon>Mycobacteriales</taxon>
        <taxon>Nocardiaceae</taxon>
        <taxon>Nocardia</taxon>
    </lineage>
</organism>
<dbReference type="Pfam" id="PF00589">
    <property type="entry name" value="Phage_integrase"/>
    <property type="match status" value="1"/>
</dbReference>
<name>A0A231H2N6_9NOCA</name>
<feature type="region of interest" description="Disordered" evidence="4">
    <location>
        <begin position="357"/>
        <end position="388"/>
    </location>
</feature>
<dbReference type="PROSITE" id="PS51898">
    <property type="entry name" value="TYR_RECOMBINASE"/>
    <property type="match status" value="1"/>
</dbReference>
<evidence type="ECO:0000313" key="6">
    <source>
        <dbReference type="EMBL" id="OXR43111.1"/>
    </source>
</evidence>
<reference evidence="6 7" key="1">
    <citation type="submission" date="2017-07" db="EMBL/GenBank/DDBJ databases">
        <title>First draft Genome Sequence of Nocardia cerradoensis isolated from human infection.</title>
        <authorList>
            <person name="Carrasco G."/>
        </authorList>
    </citation>
    <scope>NUCLEOTIDE SEQUENCE [LARGE SCALE GENOMIC DNA]</scope>
    <source>
        <strain evidence="6 7">CNM20130759</strain>
    </source>
</reference>
<accession>A0A231H2N6</accession>
<dbReference type="PANTHER" id="PTHR30349">
    <property type="entry name" value="PHAGE INTEGRASE-RELATED"/>
    <property type="match status" value="1"/>
</dbReference>
<evidence type="ECO:0000256" key="3">
    <source>
        <dbReference type="ARBA" id="ARBA00023172"/>
    </source>
</evidence>
<dbReference type="EMBL" id="NGAF01000011">
    <property type="protein sequence ID" value="OXR43111.1"/>
    <property type="molecule type" value="Genomic_DNA"/>
</dbReference>
<dbReference type="InterPro" id="IPR010998">
    <property type="entry name" value="Integrase_recombinase_N"/>
</dbReference>
<evidence type="ECO:0000256" key="2">
    <source>
        <dbReference type="ARBA" id="ARBA00023125"/>
    </source>
</evidence>
<dbReference type="CDD" id="cd01189">
    <property type="entry name" value="INT_ICEBs1_C_like"/>
    <property type="match status" value="1"/>
</dbReference>
<sequence>MSYVVRWVDPDGVERSESFAKRGRYDQPGTAEYYKHQLETRMARGMYVDPDLAKVLLKVEVDKWIRRARTETTRYQRQNFANNLGDLASMAIGAIRPSDIRDWLDHLRLGRPWCQGRALGENSVALQFQFLFTVLNIAAEDGVIVANPCRKVERPSRPDAEKSPAELLTVEQIRSLIRHSNRQTGCMMLLTAQTGLRPSEVAGLRVCDVDFLRRKIFVVQQANHFRGKAPTARLKTPRSKRTVPLPAEAHRELSAFLATVERGRSDLLFYTKAGRPWSADGMGQRFREIAAKAGAPRGFTWHDLRHFYASALIAKGASVKTVQARLGHASANVTLQVYTHLWPDHDSHTISAIDDIFHPNRDNPRGVPENSEVDFDDRREEDGSATAI</sequence>
<keyword evidence="2" id="KW-0238">DNA-binding</keyword>
<evidence type="ECO:0000259" key="5">
    <source>
        <dbReference type="PROSITE" id="PS51898"/>
    </source>
</evidence>
<keyword evidence="3" id="KW-0233">DNA recombination</keyword>
<dbReference type="AlphaFoldDB" id="A0A231H2N6"/>
<dbReference type="GO" id="GO:0006310">
    <property type="term" value="P:DNA recombination"/>
    <property type="evidence" value="ECO:0007669"/>
    <property type="project" value="UniProtKB-KW"/>
</dbReference>
<dbReference type="Proteomes" id="UP000215506">
    <property type="component" value="Unassembled WGS sequence"/>
</dbReference>